<evidence type="ECO:0000313" key="3">
    <source>
        <dbReference type="Proteomes" id="UP001238088"/>
    </source>
</evidence>
<dbReference type="Proteomes" id="UP001238088">
    <property type="component" value="Unassembled WGS sequence"/>
</dbReference>
<feature type="compositionally biased region" description="Basic and acidic residues" evidence="1">
    <location>
        <begin position="154"/>
        <end position="174"/>
    </location>
</feature>
<name>A0ABU0AKL1_9BACI</name>
<gene>
    <name evidence="2" type="ORF">J2S17_003697</name>
</gene>
<proteinExistence type="predicted"/>
<dbReference type="Gene3D" id="3.30.530.20">
    <property type="match status" value="1"/>
</dbReference>
<dbReference type="InterPro" id="IPR023393">
    <property type="entry name" value="START-like_dom_sf"/>
</dbReference>
<evidence type="ECO:0000256" key="1">
    <source>
        <dbReference type="SAM" id="MobiDB-lite"/>
    </source>
</evidence>
<dbReference type="SUPFAM" id="SSF55961">
    <property type="entry name" value="Bet v1-like"/>
    <property type="match status" value="1"/>
</dbReference>
<evidence type="ECO:0000313" key="2">
    <source>
        <dbReference type="EMBL" id="MDQ0271809.1"/>
    </source>
</evidence>
<dbReference type="RefSeq" id="WP_307477133.1">
    <property type="nucleotide sequence ID" value="NZ_JAUSUB010000017.1"/>
</dbReference>
<dbReference type="InterPro" id="IPR019587">
    <property type="entry name" value="Polyketide_cyclase/dehydratase"/>
</dbReference>
<sequence>MADFRSSVMINKPLDEVFEYMLNVDNIHEIMPIVAKREQETEGQIGKGTRFLETRSIRGKNITSTIEVLAFEQNRTFTTKSDSSGLIVEYKYDFHEIEEGTQVELEANLQTTGLRMKLTKPLLVKMIKREDGNQLTNLKDMLEGNNPLASAESELEKTQVEEQRGQTEQHEKKE</sequence>
<keyword evidence="3" id="KW-1185">Reference proteome</keyword>
<protein>
    <submittedName>
        <fullName evidence="2">Ligand-binding SRPBCC domain-containing protein</fullName>
    </submittedName>
</protein>
<dbReference type="EMBL" id="JAUSUB010000017">
    <property type="protein sequence ID" value="MDQ0271809.1"/>
    <property type="molecule type" value="Genomic_DNA"/>
</dbReference>
<organism evidence="2 3">
    <name type="scientific">Cytobacillus purgationiresistens</name>
    <dbReference type="NCBI Taxonomy" id="863449"/>
    <lineage>
        <taxon>Bacteria</taxon>
        <taxon>Bacillati</taxon>
        <taxon>Bacillota</taxon>
        <taxon>Bacilli</taxon>
        <taxon>Bacillales</taxon>
        <taxon>Bacillaceae</taxon>
        <taxon>Cytobacillus</taxon>
    </lineage>
</organism>
<feature type="region of interest" description="Disordered" evidence="1">
    <location>
        <begin position="138"/>
        <end position="174"/>
    </location>
</feature>
<dbReference type="Pfam" id="PF10604">
    <property type="entry name" value="Polyketide_cyc2"/>
    <property type="match status" value="1"/>
</dbReference>
<reference evidence="2 3" key="1">
    <citation type="submission" date="2023-07" db="EMBL/GenBank/DDBJ databases">
        <title>Genomic Encyclopedia of Type Strains, Phase IV (KMG-IV): sequencing the most valuable type-strain genomes for metagenomic binning, comparative biology and taxonomic classification.</title>
        <authorList>
            <person name="Goeker M."/>
        </authorList>
    </citation>
    <scope>NUCLEOTIDE SEQUENCE [LARGE SCALE GENOMIC DNA]</scope>
    <source>
        <strain evidence="2 3">DSM 23494</strain>
    </source>
</reference>
<accession>A0ABU0AKL1</accession>
<comment type="caution">
    <text evidence="2">The sequence shown here is derived from an EMBL/GenBank/DDBJ whole genome shotgun (WGS) entry which is preliminary data.</text>
</comment>